<keyword evidence="1" id="KW-0175">Coiled coil</keyword>
<dbReference type="Proteomes" id="UP000175691">
    <property type="component" value="Unassembled WGS sequence"/>
</dbReference>
<name>A0A1E7ZE84_9ALTE</name>
<organism evidence="4 5">
    <name type="scientific">Alteromonas confluentis</name>
    <dbReference type="NCBI Taxonomy" id="1656094"/>
    <lineage>
        <taxon>Bacteria</taxon>
        <taxon>Pseudomonadati</taxon>
        <taxon>Pseudomonadota</taxon>
        <taxon>Gammaproteobacteria</taxon>
        <taxon>Alteromonadales</taxon>
        <taxon>Alteromonadaceae</taxon>
        <taxon>Alteromonas/Salinimonas group</taxon>
        <taxon>Alteromonas</taxon>
    </lineage>
</organism>
<feature type="region of interest" description="Disordered" evidence="2">
    <location>
        <begin position="469"/>
        <end position="493"/>
    </location>
</feature>
<feature type="domain" description="Tape measure protein N-terminal" evidence="3">
    <location>
        <begin position="82"/>
        <end position="250"/>
    </location>
</feature>
<gene>
    <name evidence="4" type="ORF">BFC18_06600</name>
</gene>
<dbReference type="AlphaFoldDB" id="A0A1E7ZE84"/>
<proteinExistence type="predicted"/>
<feature type="compositionally biased region" description="Polar residues" evidence="2">
    <location>
        <begin position="480"/>
        <end position="493"/>
    </location>
</feature>
<dbReference type="Pfam" id="PF20155">
    <property type="entry name" value="TMP_3"/>
    <property type="match status" value="1"/>
</dbReference>
<dbReference type="EMBL" id="MDHN01000010">
    <property type="protein sequence ID" value="OFC71819.1"/>
    <property type="molecule type" value="Genomic_DNA"/>
</dbReference>
<protein>
    <recommendedName>
        <fullName evidence="3">Tape measure protein N-terminal domain-containing protein</fullName>
    </recommendedName>
</protein>
<dbReference type="RefSeq" id="WP_070124159.1">
    <property type="nucleotide sequence ID" value="NZ_MDHN01000010.1"/>
</dbReference>
<accession>A0A1E7ZE84</accession>
<evidence type="ECO:0000256" key="2">
    <source>
        <dbReference type="SAM" id="MobiDB-lite"/>
    </source>
</evidence>
<keyword evidence="5" id="KW-1185">Reference proteome</keyword>
<reference evidence="4 5" key="1">
    <citation type="submission" date="2016-08" db="EMBL/GenBank/DDBJ databases">
        <authorList>
            <person name="Seilhamer J.J."/>
        </authorList>
    </citation>
    <scope>NUCLEOTIDE SEQUENCE [LARGE SCALE GENOMIC DNA]</scope>
    <source>
        <strain evidence="4 5">KCTC 42603</strain>
    </source>
</reference>
<dbReference type="InterPro" id="IPR013491">
    <property type="entry name" value="Tape_meas_N"/>
</dbReference>
<evidence type="ECO:0000256" key="1">
    <source>
        <dbReference type="SAM" id="Coils"/>
    </source>
</evidence>
<comment type="caution">
    <text evidence="4">The sequence shown here is derived from an EMBL/GenBank/DDBJ whole genome shotgun (WGS) entry which is preliminary data.</text>
</comment>
<dbReference type="STRING" id="1656094.BFC18_06600"/>
<feature type="coiled-coil region" evidence="1">
    <location>
        <begin position="541"/>
        <end position="568"/>
    </location>
</feature>
<evidence type="ECO:0000259" key="3">
    <source>
        <dbReference type="Pfam" id="PF20155"/>
    </source>
</evidence>
<evidence type="ECO:0000313" key="5">
    <source>
        <dbReference type="Proteomes" id="UP000175691"/>
    </source>
</evidence>
<sequence>MSDIVTGIKLKGDASGLVGETKRARNELDRFRTATDRAGQQAKVTSQEVDRLGVASGGMLRHVKAAGAALLVAYAGTELVRNLADTTRRFEILQSALVTATGSATAAVSVFKSIQQTAAETPFSVEQLTTAFIKLKNLGLDPSKAAIMSYGNTASAMGKSLDQFIEAVADASVAEFERLKEFGIRAKNQGDTVTFTFKGVRTTVANEASAIENYLLRLGNIDFAGGIERRAATLDGAISNLGDSWDNLMFSIAETGVSDIMKTSLRTVSNGLDAITARISSGELMAALSAYAGAWSGWGDLISDSIDLVTNLFAQFPEEVQMASDAISFILSTMGNAFLTFPQNVLAMVKTIAVELSTLEQVGRLYILQFGASVQNGLKELVAVAGAYARDLADKLNPFDGDTYDLSGELAQIKTFYTQQKAESNAFFDSRIQGSWNAREEALNNIRAERDASISSMNAQLAAAKALATARQNPPAANDNDFTNSGGNTPAITPEQQQANYDALKQAYLSEEQLLIQHAQAEMATIAQKMATNQVTQQQGLDLMLAAKRKHEEQVRELEQQRASENGVNANGETMFDQLRARFATQEELLRMNAQNEMQIIAEAAQAKQITQQQSLDLMLAAREKHLSELQALEVQRANMIMSGAQQTFGGLASMAKTFGGEQSKAYKTLFAISKGFAISQGILNLATAISNASAAQPWYMAPVAIAQAAASGASLLANIKGATLQGQAHGGLDKNVREGTWWLRNDEMVLNPRQRRSFENMVAANDNVGGRMGGNNRAFTFSPKVTIHAPNATPGMETKIADSVQAGMAELYERIREDFAGQGELRQTLSNVA</sequence>
<evidence type="ECO:0000313" key="4">
    <source>
        <dbReference type="EMBL" id="OFC71819.1"/>
    </source>
</evidence>
<dbReference type="OrthoDB" id="6174294at2"/>